<dbReference type="AlphaFoldDB" id="A0A0C3GUD6"/>
<reference evidence="5" key="2">
    <citation type="submission" date="2015-01" db="EMBL/GenBank/DDBJ databases">
        <title>Evolutionary Origins and Diversification of the Mycorrhizal Mutualists.</title>
        <authorList>
            <consortium name="DOE Joint Genome Institute"/>
            <consortium name="Mycorrhizal Genomics Consortium"/>
            <person name="Kohler A."/>
            <person name="Kuo A."/>
            <person name="Nagy L.G."/>
            <person name="Floudas D."/>
            <person name="Copeland A."/>
            <person name="Barry K.W."/>
            <person name="Cichocki N."/>
            <person name="Veneault-Fourrey C."/>
            <person name="LaButti K."/>
            <person name="Lindquist E.A."/>
            <person name="Lipzen A."/>
            <person name="Lundell T."/>
            <person name="Morin E."/>
            <person name="Murat C."/>
            <person name="Riley R."/>
            <person name="Ohm R."/>
            <person name="Sun H."/>
            <person name="Tunlid A."/>
            <person name="Henrissat B."/>
            <person name="Grigoriev I.V."/>
            <person name="Hibbett D.S."/>
            <person name="Martin F."/>
        </authorList>
    </citation>
    <scope>NUCLEOTIDE SEQUENCE [LARGE SCALE GENOMIC DNA]</scope>
    <source>
        <strain evidence="5">Zn</strain>
    </source>
</reference>
<evidence type="ECO:0008006" key="6">
    <source>
        <dbReference type="Google" id="ProtNLM"/>
    </source>
</evidence>
<reference evidence="4 5" key="1">
    <citation type="submission" date="2014-04" db="EMBL/GenBank/DDBJ databases">
        <authorList>
            <consortium name="DOE Joint Genome Institute"/>
            <person name="Kuo A."/>
            <person name="Martino E."/>
            <person name="Perotto S."/>
            <person name="Kohler A."/>
            <person name="Nagy L.G."/>
            <person name="Floudas D."/>
            <person name="Copeland A."/>
            <person name="Barry K.W."/>
            <person name="Cichocki N."/>
            <person name="Veneault-Fourrey C."/>
            <person name="LaButti K."/>
            <person name="Lindquist E.A."/>
            <person name="Lipzen A."/>
            <person name="Lundell T."/>
            <person name="Morin E."/>
            <person name="Murat C."/>
            <person name="Sun H."/>
            <person name="Tunlid A."/>
            <person name="Henrissat B."/>
            <person name="Grigoriev I.V."/>
            <person name="Hibbett D.S."/>
            <person name="Martin F."/>
            <person name="Nordberg H.P."/>
            <person name="Cantor M.N."/>
            <person name="Hua S.X."/>
        </authorList>
    </citation>
    <scope>NUCLEOTIDE SEQUENCE [LARGE SCALE GENOMIC DNA]</scope>
    <source>
        <strain evidence="4 5">Zn</strain>
    </source>
</reference>
<protein>
    <recommendedName>
        <fullName evidence="6">Nicotianamine synthase</fullName>
    </recommendedName>
</protein>
<dbReference type="Proteomes" id="UP000054321">
    <property type="component" value="Unassembled WGS sequence"/>
</dbReference>
<keyword evidence="3" id="KW-0949">S-adenosyl-L-methionine</keyword>
<comment type="similarity">
    <text evidence="1">Belongs to the nicotianamine synthase (NAS)-like family.</text>
</comment>
<dbReference type="OrthoDB" id="1858069at2759"/>
<name>A0A0C3GUD6_OIDMZ</name>
<dbReference type="PANTHER" id="PTHR32266:SF12">
    <property type="entry name" value="NICOTIANAMINE SYNTHASE 3"/>
    <property type="match status" value="1"/>
</dbReference>
<proteinExistence type="inferred from homology"/>
<dbReference type="Gene3D" id="3.40.50.150">
    <property type="entry name" value="Vaccinia Virus protein VP39"/>
    <property type="match status" value="1"/>
</dbReference>
<evidence type="ECO:0000313" key="4">
    <source>
        <dbReference type="EMBL" id="KIM99650.1"/>
    </source>
</evidence>
<accession>A0A0C3GUD6</accession>
<dbReference type="PANTHER" id="PTHR32266">
    <property type="entry name" value="NICOTIANAMINE SYNTHASE 3"/>
    <property type="match status" value="1"/>
</dbReference>
<dbReference type="GO" id="GO:0030410">
    <property type="term" value="F:nicotianamine synthase activity"/>
    <property type="evidence" value="ECO:0007669"/>
    <property type="project" value="InterPro"/>
</dbReference>
<evidence type="ECO:0000256" key="3">
    <source>
        <dbReference type="ARBA" id="ARBA00022691"/>
    </source>
</evidence>
<organism evidence="4 5">
    <name type="scientific">Oidiodendron maius (strain Zn)</name>
    <dbReference type="NCBI Taxonomy" id="913774"/>
    <lineage>
        <taxon>Eukaryota</taxon>
        <taxon>Fungi</taxon>
        <taxon>Dikarya</taxon>
        <taxon>Ascomycota</taxon>
        <taxon>Pezizomycotina</taxon>
        <taxon>Leotiomycetes</taxon>
        <taxon>Leotiomycetes incertae sedis</taxon>
        <taxon>Myxotrichaceae</taxon>
        <taxon>Oidiodendron</taxon>
    </lineage>
</organism>
<keyword evidence="5" id="KW-1185">Reference proteome</keyword>
<evidence type="ECO:0000313" key="5">
    <source>
        <dbReference type="Proteomes" id="UP000054321"/>
    </source>
</evidence>
<dbReference type="InterPro" id="IPR029063">
    <property type="entry name" value="SAM-dependent_MTases_sf"/>
</dbReference>
<dbReference type="HOGENOM" id="CLU_031919_1_0_1"/>
<dbReference type="STRING" id="913774.A0A0C3GUD6"/>
<dbReference type="InParanoid" id="A0A0C3GUD6"/>
<sequence>MLDSFRDSCGALWDSDVLSREGSQTEKIIRNIASIHAILALEPDLKPRPPINSLFEELVCLCTQNINHTDVEKILKDPRITRLLPSLRNLAALAETHLESHWSRHVIAAENEAEGHIRLTKFPYYENYVDLTRMELAAINAVTPSTPQRVAFIGSGPLPLTSLCMCEALGSSKEEKLLGLKSPEDIVIVNIDHNHNAISQSTALCKRLGQRACGMYFICQDAESLEVELSSCDVVYLAALVGASQREKEDALVSIVERMQPGSLLVIRTAHSLRTLLYPEFDATTNAVLACLDICMVVHPYHHVVNSVIIGRVKARGKRDIPF</sequence>
<gene>
    <name evidence="4" type="ORF">OIDMADRAFT_42703</name>
</gene>
<dbReference type="GO" id="GO:0030418">
    <property type="term" value="P:nicotianamine biosynthetic process"/>
    <property type="evidence" value="ECO:0007669"/>
    <property type="project" value="InterPro"/>
</dbReference>
<dbReference type="SUPFAM" id="SSF53335">
    <property type="entry name" value="S-adenosyl-L-methionine-dependent methyltransferases"/>
    <property type="match status" value="1"/>
</dbReference>
<evidence type="ECO:0000256" key="2">
    <source>
        <dbReference type="ARBA" id="ARBA00022679"/>
    </source>
</evidence>
<dbReference type="EMBL" id="KN832878">
    <property type="protein sequence ID" value="KIM99650.1"/>
    <property type="molecule type" value="Genomic_DNA"/>
</dbReference>
<dbReference type="PROSITE" id="PS51142">
    <property type="entry name" value="NAS"/>
    <property type="match status" value="1"/>
</dbReference>
<dbReference type="Pfam" id="PF03059">
    <property type="entry name" value="NAS"/>
    <property type="match status" value="1"/>
</dbReference>
<dbReference type="InterPro" id="IPR004298">
    <property type="entry name" value="Nicotian_synth"/>
</dbReference>
<evidence type="ECO:0000256" key="1">
    <source>
        <dbReference type="ARBA" id="ARBA00007009"/>
    </source>
</evidence>
<keyword evidence="2" id="KW-0808">Transferase</keyword>